<feature type="non-terminal residue" evidence="2">
    <location>
        <position position="1"/>
    </location>
</feature>
<sequence length="213" mass="24412">PLPLRMDAPLANEHCVGITHPFEEIEDSLAHKFTLDLWEREEKVLSSRINHKDTTRMSIQNEIYQLLALYFVVQGVVLTALFQGLQAPNQNTCKSWWIPFSFSALSFLATMAAVHHKFREQLEIETHLQQEKQECGALFKCIQDLRAKGALFDLYTIPISNYPHSQPAIASKVFDNGYWWGYRGAVTLILFAFSAVIFYSCWSVLCADLHLVM</sequence>
<accession>A0AA38GZE3</accession>
<keyword evidence="1" id="KW-0812">Transmembrane</keyword>
<dbReference type="PANTHER" id="PTHR33287">
    <property type="entry name" value="OS03G0453550 PROTEIN"/>
    <property type="match status" value="1"/>
</dbReference>
<dbReference type="AlphaFoldDB" id="A0AA38GZE3"/>
<dbReference type="OMA" id="RTILKEW"/>
<keyword evidence="1" id="KW-0472">Membrane</keyword>
<organism evidence="2 3">
    <name type="scientific">Taxus chinensis</name>
    <name type="common">Chinese yew</name>
    <name type="synonym">Taxus wallichiana var. chinensis</name>
    <dbReference type="NCBI Taxonomy" id="29808"/>
    <lineage>
        <taxon>Eukaryota</taxon>
        <taxon>Viridiplantae</taxon>
        <taxon>Streptophyta</taxon>
        <taxon>Embryophyta</taxon>
        <taxon>Tracheophyta</taxon>
        <taxon>Spermatophyta</taxon>
        <taxon>Pinopsida</taxon>
        <taxon>Pinidae</taxon>
        <taxon>Conifers II</taxon>
        <taxon>Cupressales</taxon>
        <taxon>Taxaceae</taxon>
        <taxon>Taxus</taxon>
    </lineage>
</organism>
<keyword evidence="3" id="KW-1185">Reference proteome</keyword>
<dbReference type="PANTHER" id="PTHR33287:SF11">
    <property type="entry name" value="OS03G0778400 PROTEIN"/>
    <property type="match status" value="1"/>
</dbReference>
<feature type="transmembrane region" description="Helical" evidence="1">
    <location>
        <begin position="185"/>
        <end position="205"/>
    </location>
</feature>
<feature type="transmembrane region" description="Helical" evidence="1">
    <location>
        <begin position="66"/>
        <end position="84"/>
    </location>
</feature>
<evidence type="ECO:0000256" key="1">
    <source>
        <dbReference type="SAM" id="Phobius"/>
    </source>
</evidence>
<feature type="transmembrane region" description="Helical" evidence="1">
    <location>
        <begin position="96"/>
        <end position="114"/>
    </location>
</feature>
<comment type="caution">
    <text evidence="2">The sequence shown here is derived from an EMBL/GenBank/DDBJ whole genome shotgun (WGS) entry which is preliminary data.</text>
</comment>
<protein>
    <submittedName>
        <fullName evidence="2">Uncharacterized protein</fullName>
    </submittedName>
</protein>
<keyword evidence="1" id="KW-1133">Transmembrane helix</keyword>
<evidence type="ECO:0000313" key="3">
    <source>
        <dbReference type="Proteomes" id="UP000824469"/>
    </source>
</evidence>
<reference evidence="2 3" key="1">
    <citation type="journal article" date="2021" name="Nat. Plants">
        <title>The Taxus genome provides insights into paclitaxel biosynthesis.</title>
        <authorList>
            <person name="Xiong X."/>
            <person name="Gou J."/>
            <person name="Liao Q."/>
            <person name="Li Y."/>
            <person name="Zhou Q."/>
            <person name="Bi G."/>
            <person name="Li C."/>
            <person name="Du R."/>
            <person name="Wang X."/>
            <person name="Sun T."/>
            <person name="Guo L."/>
            <person name="Liang H."/>
            <person name="Lu P."/>
            <person name="Wu Y."/>
            <person name="Zhang Z."/>
            <person name="Ro D.K."/>
            <person name="Shang Y."/>
            <person name="Huang S."/>
            <person name="Yan J."/>
        </authorList>
    </citation>
    <scope>NUCLEOTIDE SEQUENCE [LARGE SCALE GENOMIC DNA]</scope>
    <source>
        <strain evidence="2">Ta-2019</strain>
    </source>
</reference>
<dbReference type="Proteomes" id="UP000824469">
    <property type="component" value="Unassembled WGS sequence"/>
</dbReference>
<name>A0AA38GZE3_TAXCH</name>
<dbReference type="EMBL" id="JAHRHJ020000001">
    <property type="protein sequence ID" value="KAH9330310.1"/>
    <property type="molecule type" value="Genomic_DNA"/>
</dbReference>
<proteinExistence type="predicted"/>
<gene>
    <name evidence="2" type="ORF">KI387_002418</name>
</gene>
<evidence type="ECO:0000313" key="2">
    <source>
        <dbReference type="EMBL" id="KAH9330310.1"/>
    </source>
</evidence>
<feature type="non-terminal residue" evidence="2">
    <location>
        <position position="213"/>
    </location>
</feature>